<dbReference type="EMBL" id="JABXBU010002072">
    <property type="protein sequence ID" value="KAF8777719.1"/>
    <property type="molecule type" value="Genomic_DNA"/>
</dbReference>
<dbReference type="Gene3D" id="1.25.40.420">
    <property type="match status" value="1"/>
</dbReference>
<dbReference type="CDD" id="cd18186">
    <property type="entry name" value="BTB_POZ_ZBTB_KLHL-like"/>
    <property type="match status" value="1"/>
</dbReference>
<dbReference type="AlphaFoldDB" id="A0A8T0EUL4"/>
<feature type="domain" description="BTB" evidence="1">
    <location>
        <begin position="348"/>
        <end position="415"/>
    </location>
</feature>
<keyword evidence="4" id="KW-1185">Reference proteome</keyword>
<dbReference type="GO" id="GO:0030163">
    <property type="term" value="P:protein catabolic process"/>
    <property type="evidence" value="ECO:0007669"/>
    <property type="project" value="UniProtKB-ARBA"/>
</dbReference>
<dbReference type="InterPro" id="IPR011333">
    <property type="entry name" value="SKP1/BTB/POZ_sf"/>
</dbReference>
<dbReference type="SMART" id="SM00061">
    <property type="entry name" value="MATH"/>
    <property type="match status" value="1"/>
</dbReference>
<proteinExistence type="predicted"/>
<reference evidence="3" key="2">
    <citation type="submission" date="2020-06" db="EMBL/GenBank/DDBJ databases">
        <authorList>
            <person name="Sheffer M."/>
        </authorList>
    </citation>
    <scope>NUCLEOTIDE SEQUENCE</scope>
</reference>
<dbReference type="Gene3D" id="2.60.210.10">
    <property type="entry name" value="Apoptosis, Tumor Necrosis Factor Receptor Associated Protein 2, Chain A"/>
    <property type="match status" value="1"/>
</dbReference>
<dbReference type="SUPFAM" id="SSF54695">
    <property type="entry name" value="POZ domain"/>
    <property type="match status" value="1"/>
</dbReference>
<dbReference type="Proteomes" id="UP000807504">
    <property type="component" value="Unassembled WGS sequence"/>
</dbReference>
<evidence type="ECO:0000259" key="2">
    <source>
        <dbReference type="PROSITE" id="PS50144"/>
    </source>
</evidence>
<gene>
    <name evidence="3" type="ORF">HNY73_014534</name>
</gene>
<dbReference type="Pfam" id="PF00651">
    <property type="entry name" value="BTB"/>
    <property type="match status" value="1"/>
</dbReference>
<evidence type="ECO:0000313" key="3">
    <source>
        <dbReference type="EMBL" id="KAF8777719.1"/>
    </source>
</evidence>
<dbReference type="PROSITE" id="PS50144">
    <property type="entry name" value="MATH"/>
    <property type="match status" value="1"/>
</dbReference>
<protein>
    <submittedName>
        <fullName evidence="3">TD and POZ domain-containing protein 5</fullName>
    </submittedName>
</protein>
<dbReference type="SMART" id="SM00225">
    <property type="entry name" value="BTB"/>
    <property type="match status" value="1"/>
</dbReference>
<reference evidence="3" key="1">
    <citation type="journal article" date="2020" name="bioRxiv">
        <title>Chromosome-level reference genome of the European wasp spider Argiope bruennichi: a resource for studies on range expansion and evolutionary adaptation.</title>
        <authorList>
            <person name="Sheffer M.M."/>
            <person name="Hoppe A."/>
            <person name="Krehenwinkel H."/>
            <person name="Uhl G."/>
            <person name="Kuss A.W."/>
            <person name="Jensen L."/>
            <person name="Jensen C."/>
            <person name="Gillespie R.G."/>
            <person name="Hoff K.J."/>
            <person name="Prost S."/>
        </authorList>
    </citation>
    <scope>NUCLEOTIDE SEQUENCE</scope>
</reference>
<dbReference type="CDD" id="cd00121">
    <property type="entry name" value="MATH"/>
    <property type="match status" value="1"/>
</dbReference>
<dbReference type="Gene3D" id="3.30.710.10">
    <property type="entry name" value="Potassium Channel Kv1.1, Chain A"/>
    <property type="match status" value="1"/>
</dbReference>
<dbReference type="InterPro" id="IPR000210">
    <property type="entry name" value="BTB/POZ_dom"/>
</dbReference>
<sequence>MSSGRKEYTFLWNIENYSCCWHKNGEKLSSPEFSPDGLGGTSWSLNLWPRGNSYKSRRYISLFLVRSEHDAGPENFDLKFELSILTADESGISSKIYECRYQKGSIWGWPCFLKRETVLLHRKTEYLPQDTLIVRCKMWKDKGSITELEYCSARTRIGFEKISFLHTIESFSALENEVKKTVQIPSHNKTGCVISSNLYITDVFTNERIVIVEIVPSKSNYILCKQRISLLDISGKKIECVDIDNRLDVAGNGVEYLPLSLTRAEIINRKHEYLPNDELSLLCECIFSTGVEFQKIEATEHELPAISAIKNCYQNVCSPKKYNASEKLAACPSILDDLKTIYNKQHLTDVELKTETKSFPAHKLVLCARSSVFNAMLTKDMKEKNTNCIRVDDLDNDTLQQFLHFLYSDNLESLNWESAVKLYDTGDKYAVEKLRVLCSSFLADNINSTTASELLLLADAHNDSDLKKFVENFILEHEEEVFGSDEWEKLIDVNPQLVIKTMHLKYKREK</sequence>
<name>A0A8T0EUL4_ARGBR</name>
<comment type="caution">
    <text evidence="3">The sequence shown here is derived from an EMBL/GenBank/DDBJ whole genome shotgun (WGS) entry which is preliminary data.</text>
</comment>
<evidence type="ECO:0000313" key="4">
    <source>
        <dbReference type="Proteomes" id="UP000807504"/>
    </source>
</evidence>
<feature type="domain" description="MATH" evidence="2">
    <location>
        <begin position="7"/>
        <end position="138"/>
    </location>
</feature>
<dbReference type="InterPro" id="IPR002083">
    <property type="entry name" value="MATH/TRAF_dom"/>
</dbReference>
<organism evidence="3 4">
    <name type="scientific">Argiope bruennichi</name>
    <name type="common">Wasp spider</name>
    <name type="synonym">Aranea bruennichi</name>
    <dbReference type="NCBI Taxonomy" id="94029"/>
    <lineage>
        <taxon>Eukaryota</taxon>
        <taxon>Metazoa</taxon>
        <taxon>Ecdysozoa</taxon>
        <taxon>Arthropoda</taxon>
        <taxon>Chelicerata</taxon>
        <taxon>Arachnida</taxon>
        <taxon>Araneae</taxon>
        <taxon>Araneomorphae</taxon>
        <taxon>Entelegynae</taxon>
        <taxon>Araneoidea</taxon>
        <taxon>Araneidae</taxon>
        <taxon>Argiope</taxon>
    </lineage>
</organism>
<dbReference type="Pfam" id="PF22486">
    <property type="entry name" value="MATH_2"/>
    <property type="match status" value="1"/>
</dbReference>
<dbReference type="InterPro" id="IPR008974">
    <property type="entry name" value="TRAF-like"/>
</dbReference>
<dbReference type="PANTHER" id="PTHR24413">
    <property type="entry name" value="SPECKLE-TYPE POZ PROTEIN"/>
    <property type="match status" value="1"/>
</dbReference>
<dbReference type="PROSITE" id="PS50097">
    <property type="entry name" value="BTB"/>
    <property type="match status" value="1"/>
</dbReference>
<accession>A0A8T0EUL4</accession>
<dbReference type="SUPFAM" id="SSF49599">
    <property type="entry name" value="TRAF domain-like"/>
    <property type="match status" value="1"/>
</dbReference>
<evidence type="ECO:0000259" key="1">
    <source>
        <dbReference type="PROSITE" id="PS50097"/>
    </source>
</evidence>